<gene>
    <name evidence="2" type="ORF">EJ104_04040</name>
</gene>
<protein>
    <submittedName>
        <fullName evidence="2">Uncharacterized protein</fullName>
    </submittedName>
</protein>
<proteinExistence type="predicted"/>
<reference evidence="2 3" key="1">
    <citation type="submission" date="2018-12" db="EMBL/GenBank/DDBJ databases">
        <title>Deinococcus radiophilus ATCC 27603 genome sequencing and assembly.</title>
        <authorList>
            <person name="Maclea K.S."/>
            <person name="Maynard C.R."/>
        </authorList>
    </citation>
    <scope>NUCLEOTIDE SEQUENCE [LARGE SCALE GENOMIC DNA]</scope>
    <source>
        <strain evidence="2 3">ATCC 27603</strain>
    </source>
</reference>
<evidence type="ECO:0000313" key="3">
    <source>
        <dbReference type="Proteomes" id="UP000277766"/>
    </source>
</evidence>
<dbReference type="AlphaFoldDB" id="A0A3S0IQC1"/>
<name>A0A3S0IQC1_9DEIO</name>
<keyword evidence="1" id="KW-1133">Transmembrane helix</keyword>
<feature type="transmembrane region" description="Helical" evidence="1">
    <location>
        <begin position="55"/>
        <end position="75"/>
    </location>
</feature>
<evidence type="ECO:0000313" key="2">
    <source>
        <dbReference type="EMBL" id="RTR29095.1"/>
    </source>
</evidence>
<sequence length="133" mass="14591">MWLRAVLIALPLLVAVPTVAGLLQGRTEGTLQEVLYLIATAVLMWNVWRGSVWSWRITVALSMLTGMLVFMAGLLGGETLMQGLVISAAGLAFLLLGLFLVADGPVRRALEARWEARTHDLRRRRDGSPEGRP</sequence>
<dbReference type="Proteomes" id="UP000277766">
    <property type="component" value="Unassembled WGS sequence"/>
</dbReference>
<evidence type="ECO:0000256" key="1">
    <source>
        <dbReference type="SAM" id="Phobius"/>
    </source>
</evidence>
<keyword evidence="3" id="KW-1185">Reference proteome</keyword>
<feature type="transmembrane region" description="Helical" evidence="1">
    <location>
        <begin position="81"/>
        <end position="102"/>
    </location>
</feature>
<organism evidence="2 3">
    <name type="scientific">Deinococcus radiophilus</name>
    <dbReference type="NCBI Taxonomy" id="32062"/>
    <lineage>
        <taxon>Bacteria</taxon>
        <taxon>Thermotogati</taxon>
        <taxon>Deinococcota</taxon>
        <taxon>Deinococci</taxon>
        <taxon>Deinococcales</taxon>
        <taxon>Deinococcaceae</taxon>
        <taxon>Deinococcus</taxon>
    </lineage>
</organism>
<keyword evidence="1" id="KW-0472">Membrane</keyword>
<comment type="caution">
    <text evidence="2">The sequence shown here is derived from an EMBL/GenBank/DDBJ whole genome shotgun (WGS) entry which is preliminary data.</text>
</comment>
<dbReference type="OrthoDB" id="73300at2"/>
<accession>A0A3S0IQC1</accession>
<dbReference type="EMBL" id="RXPE01000005">
    <property type="protein sequence ID" value="RTR29095.1"/>
    <property type="molecule type" value="Genomic_DNA"/>
</dbReference>
<feature type="transmembrane region" description="Helical" evidence="1">
    <location>
        <begin position="31"/>
        <end position="48"/>
    </location>
</feature>
<keyword evidence="1" id="KW-0812">Transmembrane</keyword>